<evidence type="ECO:0000259" key="2">
    <source>
        <dbReference type="Pfam" id="PF21135"/>
    </source>
</evidence>
<evidence type="ECO:0008006" key="4">
    <source>
        <dbReference type="Google" id="ProtNLM"/>
    </source>
</evidence>
<feature type="domain" description="SAF" evidence="1">
    <location>
        <begin position="347"/>
        <end position="408"/>
    </location>
</feature>
<evidence type="ECO:0000313" key="3">
    <source>
        <dbReference type="EMBL" id="HDX31764.1"/>
    </source>
</evidence>
<dbReference type="AlphaFoldDB" id="A0A7C1JD62"/>
<evidence type="ECO:0000259" key="1">
    <source>
        <dbReference type="Pfam" id="PF08666"/>
    </source>
</evidence>
<sequence>MQLLDHLKQRQAEDRPIRVGLVGCGQEGSGMVHVTHQMMGLKTSVIADIDLSRPLQVLQTLGVPESSICITDQVGAAEDALRRGHYVVTQDALLLPQLESLDAIVEATGVADVGAQVAWHSILHKKHVVMLNVETDVTVGLILSRLAEQMGCVYTASTGDEPGACKQLYDFAATLGFEVVCLGKGKNNAIDHYATPESCAEEAERKRMNPRMLAAFKDGTKTMVELAAIANATGLVPDVPGAHGARVDVSDLNRVLVPKEDGGILSRRGCVEYSIGKVAPGVFAVVTTSDPHIRADLKFYSMGDGPYYTFYRPYHLCSIETPQAVAEAVIYGEAVLKPQQMVTEVVSVAKRNLRAGEVVGGIGSADFFGRVYTREEAQALRGIPMGLTPGGRVIQDIARGELLTQENFAPDANALIYTLRQMQERLL</sequence>
<dbReference type="InterPro" id="IPR013974">
    <property type="entry name" value="SAF"/>
</dbReference>
<dbReference type="Pfam" id="PF08666">
    <property type="entry name" value="SAF"/>
    <property type="match status" value="1"/>
</dbReference>
<dbReference type="InterPro" id="IPR048423">
    <property type="entry name" value="DRL_cat"/>
</dbReference>
<protein>
    <recommendedName>
        <fullName evidence="4">SAF domain-containing protein</fullName>
    </recommendedName>
</protein>
<dbReference type="CDD" id="cd11616">
    <property type="entry name" value="SAF_DH_OX_like"/>
    <property type="match status" value="1"/>
</dbReference>
<feature type="domain" description="Oxidoreductase DRL-like catalytic" evidence="2">
    <location>
        <begin position="159"/>
        <end position="321"/>
    </location>
</feature>
<dbReference type="PANTHER" id="PTHR37850">
    <property type="entry name" value="STRU PROTEIN"/>
    <property type="match status" value="1"/>
</dbReference>
<dbReference type="InterPro" id="IPR036291">
    <property type="entry name" value="NAD(P)-bd_dom_sf"/>
</dbReference>
<gene>
    <name evidence="3" type="ORF">ENQ20_09775</name>
</gene>
<dbReference type="Pfam" id="PF21135">
    <property type="entry name" value="DRL_cat"/>
    <property type="match status" value="1"/>
</dbReference>
<name>A0A7C1JD62_9CHLR</name>
<dbReference type="EMBL" id="DSMG01000099">
    <property type="protein sequence ID" value="HDX31764.1"/>
    <property type="molecule type" value="Genomic_DNA"/>
</dbReference>
<accession>A0A7C1JD62</accession>
<reference evidence="3" key="1">
    <citation type="journal article" date="2020" name="mSystems">
        <title>Genome- and Community-Level Interaction Insights into Carbon Utilization and Element Cycling Functions of Hydrothermarchaeota in Hydrothermal Sediment.</title>
        <authorList>
            <person name="Zhou Z."/>
            <person name="Liu Y."/>
            <person name="Xu W."/>
            <person name="Pan J."/>
            <person name="Luo Z.H."/>
            <person name="Li M."/>
        </authorList>
    </citation>
    <scope>NUCLEOTIDE SEQUENCE [LARGE SCALE GENOMIC DNA]</scope>
    <source>
        <strain evidence="3">SpSt-289</strain>
    </source>
</reference>
<dbReference type="SUPFAM" id="SSF51735">
    <property type="entry name" value="NAD(P)-binding Rossmann-fold domains"/>
    <property type="match status" value="1"/>
</dbReference>
<comment type="caution">
    <text evidence="3">The sequence shown here is derived from an EMBL/GenBank/DDBJ whole genome shotgun (WGS) entry which is preliminary data.</text>
</comment>
<proteinExistence type="predicted"/>
<dbReference type="Gene3D" id="3.40.50.720">
    <property type="entry name" value="NAD(P)-binding Rossmann-like Domain"/>
    <property type="match status" value="1"/>
</dbReference>
<dbReference type="PANTHER" id="PTHR37850:SF2">
    <property type="entry name" value="SAF DOMAIN PROTEIN"/>
    <property type="match status" value="1"/>
</dbReference>
<organism evidence="3">
    <name type="scientific">Caldilinea aerophila</name>
    <dbReference type="NCBI Taxonomy" id="133453"/>
    <lineage>
        <taxon>Bacteria</taxon>
        <taxon>Bacillati</taxon>
        <taxon>Chloroflexota</taxon>
        <taxon>Caldilineae</taxon>
        <taxon>Caldilineales</taxon>
        <taxon>Caldilineaceae</taxon>
        <taxon>Caldilinea</taxon>
    </lineage>
</organism>